<dbReference type="RefSeq" id="WP_402075286.1">
    <property type="nucleotide sequence ID" value="NZ_JBIVGG010000015.1"/>
</dbReference>
<evidence type="ECO:0000256" key="1">
    <source>
        <dbReference type="ARBA" id="ARBA00000085"/>
    </source>
</evidence>
<keyword evidence="10" id="KW-0812">Transmembrane</keyword>
<comment type="caution">
    <text evidence="14">The sequence shown here is derived from an EMBL/GenBank/DDBJ whole genome shotgun (WGS) entry which is preliminary data.</text>
</comment>
<keyword evidence="3" id="KW-0597">Phosphoprotein</keyword>
<feature type="domain" description="Signal transduction histidine kinase subgroup 3 dimerisation and phosphoacceptor" evidence="12">
    <location>
        <begin position="194"/>
        <end position="259"/>
    </location>
</feature>
<keyword evidence="6 14" id="KW-0418">Kinase</keyword>
<feature type="domain" description="DUF7134" evidence="13">
    <location>
        <begin position="11"/>
        <end position="146"/>
    </location>
</feature>
<feature type="transmembrane region" description="Helical" evidence="10">
    <location>
        <begin position="16"/>
        <end position="36"/>
    </location>
</feature>
<organism evidence="14 15">
    <name type="scientific">Streptomyces iakyrus</name>
    <dbReference type="NCBI Taxonomy" id="68219"/>
    <lineage>
        <taxon>Bacteria</taxon>
        <taxon>Bacillati</taxon>
        <taxon>Actinomycetota</taxon>
        <taxon>Actinomycetes</taxon>
        <taxon>Kitasatosporales</taxon>
        <taxon>Streptomycetaceae</taxon>
        <taxon>Streptomyces</taxon>
    </lineage>
</organism>
<dbReference type="GO" id="GO:0016301">
    <property type="term" value="F:kinase activity"/>
    <property type="evidence" value="ECO:0007669"/>
    <property type="project" value="UniProtKB-KW"/>
</dbReference>
<evidence type="ECO:0000256" key="2">
    <source>
        <dbReference type="ARBA" id="ARBA00012438"/>
    </source>
</evidence>
<evidence type="ECO:0000313" key="15">
    <source>
        <dbReference type="Proteomes" id="UP001617511"/>
    </source>
</evidence>
<keyword evidence="15" id="KW-1185">Reference proteome</keyword>
<name>A0ABW8FNL1_9ACTN</name>
<keyword evidence="4" id="KW-0808">Transferase</keyword>
<dbReference type="InterPro" id="IPR011712">
    <property type="entry name" value="Sig_transdc_His_kin_sub3_dim/P"/>
</dbReference>
<dbReference type="PANTHER" id="PTHR24421">
    <property type="entry name" value="NITRATE/NITRITE SENSOR PROTEIN NARX-RELATED"/>
    <property type="match status" value="1"/>
</dbReference>
<evidence type="ECO:0000256" key="6">
    <source>
        <dbReference type="ARBA" id="ARBA00022777"/>
    </source>
</evidence>
<dbReference type="Proteomes" id="UP001617511">
    <property type="component" value="Unassembled WGS sequence"/>
</dbReference>
<evidence type="ECO:0000256" key="3">
    <source>
        <dbReference type="ARBA" id="ARBA00022553"/>
    </source>
</evidence>
<dbReference type="EMBL" id="JBIVGG010000015">
    <property type="protein sequence ID" value="MFJ4083665.1"/>
    <property type="molecule type" value="Genomic_DNA"/>
</dbReference>
<dbReference type="InterPro" id="IPR036890">
    <property type="entry name" value="HATPase_C_sf"/>
</dbReference>
<dbReference type="InterPro" id="IPR050482">
    <property type="entry name" value="Sensor_HK_TwoCompSys"/>
</dbReference>
<evidence type="ECO:0000313" key="14">
    <source>
        <dbReference type="EMBL" id="MFJ4083665.1"/>
    </source>
</evidence>
<evidence type="ECO:0000256" key="4">
    <source>
        <dbReference type="ARBA" id="ARBA00022679"/>
    </source>
</evidence>
<dbReference type="PANTHER" id="PTHR24421:SF10">
    <property type="entry name" value="NITRATE_NITRITE SENSOR PROTEIN NARQ"/>
    <property type="match status" value="1"/>
</dbReference>
<dbReference type="SUPFAM" id="SSF55874">
    <property type="entry name" value="ATPase domain of HSP90 chaperone/DNA topoisomerase II/histidine kinase"/>
    <property type="match status" value="1"/>
</dbReference>
<evidence type="ECO:0000259" key="12">
    <source>
        <dbReference type="Pfam" id="PF07730"/>
    </source>
</evidence>
<dbReference type="CDD" id="cd16917">
    <property type="entry name" value="HATPase_UhpB-NarQ-NarX-like"/>
    <property type="match status" value="1"/>
</dbReference>
<evidence type="ECO:0000256" key="10">
    <source>
        <dbReference type="SAM" id="Phobius"/>
    </source>
</evidence>
<accession>A0ABW8FNL1</accession>
<dbReference type="Gene3D" id="3.30.565.10">
    <property type="entry name" value="Histidine kinase-like ATPase, C-terminal domain"/>
    <property type="match status" value="1"/>
</dbReference>
<reference evidence="14 15" key="1">
    <citation type="submission" date="2024-10" db="EMBL/GenBank/DDBJ databases">
        <title>The Natural Products Discovery Center: Release of the First 8490 Sequenced Strains for Exploring Actinobacteria Biosynthetic Diversity.</title>
        <authorList>
            <person name="Kalkreuter E."/>
            <person name="Kautsar S.A."/>
            <person name="Yang D."/>
            <person name="Bader C.D."/>
            <person name="Teijaro C.N."/>
            <person name="Fluegel L."/>
            <person name="Davis C.M."/>
            <person name="Simpson J.R."/>
            <person name="Lauterbach L."/>
            <person name="Steele A.D."/>
            <person name="Gui C."/>
            <person name="Meng S."/>
            <person name="Li G."/>
            <person name="Viehrig K."/>
            <person name="Ye F."/>
            <person name="Su P."/>
            <person name="Kiefer A.F."/>
            <person name="Nichols A."/>
            <person name="Cepeda A.J."/>
            <person name="Yan W."/>
            <person name="Fan B."/>
            <person name="Jiang Y."/>
            <person name="Adhikari A."/>
            <person name="Zheng C.-J."/>
            <person name="Schuster L."/>
            <person name="Cowan T.M."/>
            <person name="Smanski M.J."/>
            <person name="Chevrette M.G."/>
            <person name="De Carvalho L.P.S."/>
            <person name="Shen B."/>
        </authorList>
    </citation>
    <scope>NUCLEOTIDE SEQUENCE [LARGE SCALE GENOMIC DNA]</scope>
    <source>
        <strain evidence="14 15">NPDC089932</strain>
    </source>
</reference>
<proteinExistence type="predicted"/>
<feature type="transmembrane region" description="Helical" evidence="10">
    <location>
        <begin position="120"/>
        <end position="142"/>
    </location>
</feature>
<dbReference type="Pfam" id="PF07730">
    <property type="entry name" value="HisKA_3"/>
    <property type="match status" value="1"/>
</dbReference>
<evidence type="ECO:0000256" key="8">
    <source>
        <dbReference type="ARBA" id="ARBA00023012"/>
    </source>
</evidence>
<comment type="catalytic activity">
    <reaction evidence="1">
        <text>ATP + protein L-histidine = ADP + protein N-phospho-L-histidine.</text>
        <dbReference type="EC" id="2.7.13.3"/>
    </reaction>
</comment>
<dbReference type="EC" id="2.7.13.3" evidence="2"/>
<sequence length="405" mass="43118">MSTLARARSQAKAHPLAMDAVLATAVLVCMVAGSFVEPRHRDSVSWVLRTPDPLSLLLMTLGAAALVFRRRAPMTVLAVTGALSVIESVTGDPRAPVAMSAVIALYTVASTTDRPTTWRVGLLTMTVLTGAAMAAGPLPWYAQENLGIFAWTGIGATAGDAVRSRRAFVQAIRERAEKAERTREEEARRRVAEERLRIARDLHDVVAHHIALVNVQAGVAAHVMDKRPDQAKEALAHVREASRSALNELRATVGLLRQSGDPEAPTEPAPGLDRLDELTGTFRSAGLHIEVARADQGTSLPAAVDLAAYRIIQEALTNVQKHAGPQAKAEVSVVRVGPNIEITVLDDGSGEHETQDGGGHGLLGMRERVTALRGTLTTGPRYGGGFRVHAILPVKNRTPTGEGPA</sequence>
<feature type="domain" description="Histidine kinase/HSP90-like ATPase" evidence="11">
    <location>
        <begin position="307"/>
        <end position="395"/>
    </location>
</feature>
<dbReference type="InterPro" id="IPR055558">
    <property type="entry name" value="DUF7134"/>
</dbReference>
<evidence type="ECO:0000259" key="13">
    <source>
        <dbReference type="Pfam" id="PF23539"/>
    </source>
</evidence>
<keyword evidence="9" id="KW-0175">Coiled coil</keyword>
<evidence type="ECO:0000256" key="9">
    <source>
        <dbReference type="SAM" id="Coils"/>
    </source>
</evidence>
<keyword evidence="5" id="KW-0547">Nucleotide-binding</keyword>
<keyword evidence="10" id="KW-1133">Transmembrane helix</keyword>
<dbReference type="Pfam" id="PF23539">
    <property type="entry name" value="DUF7134"/>
    <property type="match status" value="1"/>
</dbReference>
<evidence type="ECO:0000259" key="11">
    <source>
        <dbReference type="Pfam" id="PF02518"/>
    </source>
</evidence>
<dbReference type="Gene3D" id="1.20.5.1930">
    <property type="match status" value="1"/>
</dbReference>
<evidence type="ECO:0000256" key="5">
    <source>
        <dbReference type="ARBA" id="ARBA00022741"/>
    </source>
</evidence>
<keyword evidence="7" id="KW-0067">ATP-binding</keyword>
<gene>
    <name evidence="14" type="ORF">ACIP2Z_32490</name>
</gene>
<protein>
    <recommendedName>
        <fullName evidence="2">histidine kinase</fullName>
        <ecNumber evidence="2">2.7.13.3</ecNumber>
    </recommendedName>
</protein>
<dbReference type="Pfam" id="PF02518">
    <property type="entry name" value="HATPase_c"/>
    <property type="match status" value="1"/>
</dbReference>
<keyword evidence="10" id="KW-0472">Membrane</keyword>
<dbReference type="InterPro" id="IPR003594">
    <property type="entry name" value="HATPase_dom"/>
</dbReference>
<evidence type="ECO:0000256" key="7">
    <source>
        <dbReference type="ARBA" id="ARBA00022840"/>
    </source>
</evidence>
<feature type="transmembrane region" description="Helical" evidence="10">
    <location>
        <begin position="48"/>
        <end position="68"/>
    </location>
</feature>
<keyword evidence="8" id="KW-0902">Two-component regulatory system</keyword>
<feature type="coiled-coil region" evidence="9">
    <location>
        <begin position="169"/>
        <end position="196"/>
    </location>
</feature>